<proteinExistence type="predicted"/>
<feature type="coiled-coil region" evidence="1">
    <location>
        <begin position="5"/>
        <end position="32"/>
    </location>
</feature>
<evidence type="ECO:0000313" key="3">
    <source>
        <dbReference type="Proteomes" id="UP000665020"/>
    </source>
</evidence>
<accession>A0A8A7KPW1</accession>
<protein>
    <submittedName>
        <fullName evidence="2">Uncharacterized protein</fullName>
    </submittedName>
</protein>
<keyword evidence="3" id="KW-1185">Reference proteome</keyword>
<gene>
    <name evidence="2" type="ORF">GM661_18715</name>
</gene>
<name>A0A8A7KPW1_9FIRM</name>
<dbReference type="EMBL" id="CP046640">
    <property type="protein sequence ID" value="QTL99842.1"/>
    <property type="molecule type" value="Genomic_DNA"/>
</dbReference>
<dbReference type="Proteomes" id="UP000665020">
    <property type="component" value="Chromosome"/>
</dbReference>
<reference evidence="2" key="1">
    <citation type="submission" date="2019-12" db="EMBL/GenBank/DDBJ databases">
        <authorList>
            <person name="zhang j."/>
            <person name="sun C.M."/>
        </authorList>
    </citation>
    <scope>NUCLEOTIDE SEQUENCE</scope>
    <source>
        <strain evidence="2">NS-1</strain>
    </source>
</reference>
<sequence>MICFAQEILECFEMVKEEYEDLKQNLSQIQKKLNIIDYFFKVVTLNAVERNQLFNIRNNTLLKYQEIKDRLNELSRYYQLFLKYGKFEEELRCVMKEVEEMVKKRQKHFCVSEVKKDSDNIVS</sequence>
<dbReference type="AlphaFoldDB" id="A0A8A7KPW1"/>
<evidence type="ECO:0000313" key="2">
    <source>
        <dbReference type="EMBL" id="QTL99842.1"/>
    </source>
</evidence>
<dbReference type="KEGG" id="ifn:GM661_18715"/>
<keyword evidence="1" id="KW-0175">Coiled coil</keyword>
<dbReference type="RefSeq" id="WP_230868165.1">
    <property type="nucleotide sequence ID" value="NZ_CP046640.1"/>
</dbReference>
<organism evidence="2 3">
    <name type="scientific">Iocasia fonsfrigidae</name>
    <dbReference type="NCBI Taxonomy" id="2682810"/>
    <lineage>
        <taxon>Bacteria</taxon>
        <taxon>Bacillati</taxon>
        <taxon>Bacillota</taxon>
        <taxon>Clostridia</taxon>
        <taxon>Halanaerobiales</taxon>
        <taxon>Halanaerobiaceae</taxon>
        <taxon>Iocasia</taxon>
    </lineage>
</organism>
<evidence type="ECO:0000256" key="1">
    <source>
        <dbReference type="SAM" id="Coils"/>
    </source>
</evidence>